<proteinExistence type="inferred from homology"/>
<dbReference type="InterPro" id="IPR020845">
    <property type="entry name" value="AMP-binding_CS"/>
</dbReference>
<dbReference type="Gene3D" id="3.40.50.12780">
    <property type="entry name" value="N-terminal domain of ligase-like"/>
    <property type="match status" value="1"/>
</dbReference>
<accession>A0A6J6U146</accession>
<dbReference type="PANTHER" id="PTHR43767">
    <property type="entry name" value="LONG-CHAIN-FATTY-ACID--COA LIGASE"/>
    <property type="match status" value="1"/>
</dbReference>
<reference evidence="5" key="1">
    <citation type="submission" date="2020-05" db="EMBL/GenBank/DDBJ databases">
        <authorList>
            <person name="Chiriac C."/>
            <person name="Salcher M."/>
            <person name="Ghai R."/>
            <person name="Kavagutti S V."/>
        </authorList>
    </citation>
    <scope>NUCLEOTIDE SEQUENCE</scope>
</reference>
<dbReference type="Pfam" id="PF00501">
    <property type="entry name" value="AMP-binding"/>
    <property type="match status" value="1"/>
</dbReference>
<dbReference type="Gene3D" id="3.30.300.30">
    <property type="match status" value="1"/>
</dbReference>
<organism evidence="5">
    <name type="scientific">freshwater metagenome</name>
    <dbReference type="NCBI Taxonomy" id="449393"/>
    <lineage>
        <taxon>unclassified sequences</taxon>
        <taxon>metagenomes</taxon>
        <taxon>ecological metagenomes</taxon>
    </lineage>
</organism>
<dbReference type="AlphaFoldDB" id="A0A6J6U146"/>
<evidence type="ECO:0000256" key="2">
    <source>
        <dbReference type="ARBA" id="ARBA00022598"/>
    </source>
</evidence>
<protein>
    <submittedName>
        <fullName evidence="5">Unannotated protein</fullName>
    </submittedName>
</protein>
<dbReference type="InterPro" id="IPR045851">
    <property type="entry name" value="AMP-bd_C_sf"/>
</dbReference>
<gene>
    <name evidence="5" type="ORF">UFOPK2761_02151</name>
</gene>
<comment type="similarity">
    <text evidence="1">Belongs to the ATP-dependent AMP-binding enzyme family.</text>
</comment>
<feature type="domain" description="AMP-binding enzyme C-terminal" evidence="4">
    <location>
        <begin position="440"/>
        <end position="515"/>
    </location>
</feature>
<dbReference type="InterPro" id="IPR050237">
    <property type="entry name" value="ATP-dep_AMP-bd_enzyme"/>
</dbReference>
<dbReference type="InterPro" id="IPR025110">
    <property type="entry name" value="AMP-bd_C"/>
</dbReference>
<evidence type="ECO:0000256" key="1">
    <source>
        <dbReference type="ARBA" id="ARBA00006432"/>
    </source>
</evidence>
<evidence type="ECO:0000259" key="4">
    <source>
        <dbReference type="Pfam" id="PF13193"/>
    </source>
</evidence>
<keyword evidence="2" id="KW-0436">Ligase</keyword>
<sequence>MTHGSLALFLDESASKFPERTALVHEDWTLTYRELHESSSRLAGLLVHHGVGVGDRVALSCPNTPWFTIAYFAILKIGAVVVPLNVLLKASDVAFHLDLVGAKVMLCGQGRLDHEPEVQALEGFRASRSETFIVLTTDTVALAPELSAHPTLGSLSWQQVEPRWETAHTGGEEVAALLFTSGTTGVPKAAELTHHNLRCNAEAGEVLFGADDMNPDTYLATLPLSHAFGQTVVQNTAVAFGATVVLLEHFEEHRALDLLELHRVTFLAGVPTMYWSLCDAVTQSAGLARKAASLRMAVSGGAPLAEQVHHDAHRLLGINILQGYGLSETSPVAAFSRIGYAPKVGSIGTPVPGVRMQLLEPGTWEPIRSVDPMAIGEIAIKGPNVMRGYYDDPQATRAILQDGWLRTGDLGRRDVDGWFYVVDRVSDVVIRGGYNVYPSEVEAVLCGHPEIERVAVAGIPDERLGEEIAAFVVLREGARVDADKIIAWARERLPAYKYPRSVTFLEKLPVSPTGKILKRVLGRGTSVTTSPRRSLEASNGEVGSLRSLDLIGPRTDG</sequence>
<evidence type="ECO:0000259" key="3">
    <source>
        <dbReference type="Pfam" id="PF00501"/>
    </source>
</evidence>
<evidence type="ECO:0000313" key="5">
    <source>
        <dbReference type="EMBL" id="CAB4753631.1"/>
    </source>
</evidence>
<dbReference type="GO" id="GO:0016878">
    <property type="term" value="F:acid-thiol ligase activity"/>
    <property type="evidence" value="ECO:0007669"/>
    <property type="project" value="UniProtKB-ARBA"/>
</dbReference>
<feature type="domain" description="AMP-dependent synthetase/ligase" evidence="3">
    <location>
        <begin position="10"/>
        <end position="390"/>
    </location>
</feature>
<name>A0A6J6U146_9ZZZZ</name>
<dbReference type="InterPro" id="IPR000873">
    <property type="entry name" value="AMP-dep_synth/lig_dom"/>
</dbReference>
<dbReference type="Pfam" id="PF13193">
    <property type="entry name" value="AMP-binding_C"/>
    <property type="match status" value="1"/>
</dbReference>
<dbReference type="InterPro" id="IPR042099">
    <property type="entry name" value="ANL_N_sf"/>
</dbReference>
<dbReference type="EMBL" id="CAEZYQ010000016">
    <property type="protein sequence ID" value="CAB4753631.1"/>
    <property type="molecule type" value="Genomic_DNA"/>
</dbReference>
<dbReference type="PANTHER" id="PTHR43767:SF1">
    <property type="entry name" value="NONRIBOSOMAL PEPTIDE SYNTHASE PES1 (EUROFUNG)-RELATED"/>
    <property type="match status" value="1"/>
</dbReference>
<dbReference type="FunFam" id="3.30.300.30:FF:000008">
    <property type="entry name" value="2,3-dihydroxybenzoate-AMP ligase"/>
    <property type="match status" value="1"/>
</dbReference>
<dbReference type="SUPFAM" id="SSF56801">
    <property type="entry name" value="Acetyl-CoA synthetase-like"/>
    <property type="match status" value="1"/>
</dbReference>
<dbReference type="PROSITE" id="PS00455">
    <property type="entry name" value="AMP_BINDING"/>
    <property type="match status" value="1"/>
</dbReference>